<feature type="chain" id="PRO_5018690021" description="Periplasmic heavy metal sensor" evidence="2">
    <location>
        <begin position="20"/>
        <end position="134"/>
    </location>
</feature>
<dbReference type="EMBL" id="RWIT01000015">
    <property type="protein sequence ID" value="RSK45241.1"/>
    <property type="molecule type" value="Genomic_DNA"/>
</dbReference>
<evidence type="ECO:0000313" key="3">
    <source>
        <dbReference type="EMBL" id="RSK45241.1"/>
    </source>
</evidence>
<feature type="region of interest" description="Disordered" evidence="1">
    <location>
        <begin position="114"/>
        <end position="134"/>
    </location>
</feature>
<sequence>MKALFLLLLLAGLSTAAQAQLKDRYAERPGTTEPSAAQVERLTRTMSEQLQLNEAQIIQLRAVNKIKLARVEEIQWQYYDSPLERNAKLAELESQYETECSRILTPSQLSMFHDDRQRDAVPPQPTNPTDGGLG</sequence>
<comment type="caution">
    <text evidence="3">The sequence shown here is derived from an EMBL/GenBank/DDBJ whole genome shotgun (WGS) entry which is preliminary data.</text>
</comment>
<evidence type="ECO:0008006" key="5">
    <source>
        <dbReference type="Google" id="ProtNLM"/>
    </source>
</evidence>
<evidence type="ECO:0000256" key="1">
    <source>
        <dbReference type="SAM" id="MobiDB-lite"/>
    </source>
</evidence>
<proteinExistence type="predicted"/>
<gene>
    <name evidence="3" type="ORF">EI291_19205</name>
</gene>
<protein>
    <recommendedName>
        <fullName evidence="5">Periplasmic heavy metal sensor</fullName>
    </recommendedName>
</protein>
<dbReference type="RefSeq" id="WP_125423901.1">
    <property type="nucleotide sequence ID" value="NZ_RWIT01000015.1"/>
</dbReference>
<name>A0A3R9NZG5_9BACT</name>
<evidence type="ECO:0000313" key="4">
    <source>
        <dbReference type="Proteomes" id="UP000273500"/>
    </source>
</evidence>
<dbReference type="OrthoDB" id="882497at2"/>
<reference evidence="3 4" key="1">
    <citation type="submission" date="2018-12" db="EMBL/GenBank/DDBJ databases">
        <authorList>
            <person name="Feng G."/>
            <person name="Zhu H."/>
        </authorList>
    </citation>
    <scope>NUCLEOTIDE SEQUENCE [LARGE SCALE GENOMIC DNA]</scope>
    <source>
        <strain evidence="3 4">KCTC 12533</strain>
    </source>
</reference>
<feature type="signal peptide" evidence="2">
    <location>
        <begin position="1"/>
        <end position="19"/>
    </location>
</feature>
<dbReference type="AlphaFoldDB" id="A0A3R9NZG5"/>
<organism evidence="3 4">
    <name type="scientific">Hymenobacter rigui</name>
    <dbReference type="NCBI Taxonomy" id="334424"/>
    <lineage>
        <taxon>Bacteria</taxon>
        <taxon>Pseudomonadati</taxon>
        <taxon>Bacteroidota</taxon>
        <taxon>Cytophagia</taxon>
        <taxon>Cytophagales</taxon>
        <taxon>Hymenobacteraceae</taxon>
        <taxon>Hymenobacter</taxon>
    </lineage>
</organism>
<keyword evidence="4" id="KW-1185">Reference proteome</keyword>
<dbReference type="Proteomes" id="UP000273500">
    <property type="component" value="Unassembled WGS sequence"/>
</dbReference>
<evidence type="ECO:0000256" key="2">
    <source>
        <dbReference type="SAM" id="SignalP"/>
    </source>
</evidence>
<keyword evidence="2" id="KW-0732">Signal</keyword>
<accession>A0A3R9NZG5</accession>